<feature type="domain" description="CENP-V/GFA" evidence="5">
    <location>
        <begin position="3"/>
        <end position="72"/>
    </location>
</feature>
<proteinExistence type="inferred from homology"/>
<dbReference type="InterPro" id="IPR011057">
    <property type="entry name" value="Mss4-like_sf"/>
</dbReference>
<evidence type="ECO:0000256" key="3">
    <source>
        <dbReference type="ARBA" id="ARBA00022833"/>
    </source>
</evidence>
<dbReference type="Proteomes" id="UP001165542">
    <property type="component" value="Unassembled WGS sequence"/>
</dbReference>
<keyword evidence="2" id="KW-0479">Metal-binding</keyword>
<dbReference type="SUPFAM" id="SSF51316">
    <property type="entry name" value="Mss4-like"/>
    <property type="match status" value="1"/>
</dbReference>
<gene>
    <name evidence="6" type="ORF">LLY24_08160</name>
</gene>
<name>A0ABT2EF98_9GAMM</name>
<dbReference type="PROSITE" id="PS51891">
    <property type="entry name" value="CENP_V_GFA"/>
    <property type="match status" value="1"/>
</dbReference>
<evidence type="ECO:0000313" key="7">
    <source>
        <dbReference type="Proteomes" id="UP001165542"/>
    </source>
</evidence>
<accession>A0ABT2EF98</accession>
<dbReference type="Pfam" id="PF04828">
    <property type="entry name" value="GFA"/>
    <property type="match status" value="1"/>
</dbReference>
<sequence>MALSGSCLCGGVQYEITGPLTDIYHCHCSMCRKLHAAVFRTCAKVQASDWQTVSGEGLPKSYESSPREFKVS</sequence>
<keyword evidence="4" id="KW-0456">Lyase</keyword>
<comment type="caution">
    <text evidence="6">The sequence shown here is derived from an EMBL/GenBank/DDBJ whole genome shotgun (WGS) entry which is preliminary data.</text>
</comment>
<protein>
    <submittedName>
        <fullName evidence="6">GFA family protein</fullName>
    </submittedName>
</protein>
<comment type="similarity">
    <text evidence="1">Belongs to the Gfa family.</text>
</comment>
<evidence type="ECO:0000313" key="6">
    <source>
        <dbReference type="EMBL" id="MCS2609289.1"/>
    </source>
</evidence>
<dbReference type="PANTHER" id="PTHR33337:SF40">
    <property type="entry name" value="CENP-V_GFA DOMAIN-CONTAINING PROTEIN-RELATED"/>
    <property type="match status" value="1"/>
</dbReference>
<dbReference type="InterPro" id="IPR006913">
    <property type="entry name" value="CENP-V/GFA"/>
</dbReference>
<organism evidence="6 7">
    <name type="scientific">Halomonas dongshanensis</name>
    <dbReference type="NCBI Taxonomy" id="2890835"/>
    <lineage>
        <taxon>Bacteria</taxon>
        <taxon>Pseudomonadati</taxon>
        <taxon>Pseudomonadota</taxon>
        <taxon>Gammaproteobacteria</taxon>
        <taxon>Oceanospirillales</taxon>
        <taxon>Halomonadaceae</taxon>
        <taxon>Halomonas</taxon>
    </lineage>
</organism>
<dbReference type="Gene3D" id="3.90.1590.10">
    <property type="entry name" value="glutathione-dependent formaldehyde- activating enzyme (gfa)"/>
    <property type="match status" value="1"/>
</dbReference>
<keyword evidence="7" id="KW-1185">Reference proteome</keyword>
<reference evidence="6" key="1">
    <citation type="submission" date="2021-11" db="EMBL/GenBank/DDBJ databases">
        <title>Halomonas sp., isolated from a coastal aquaculture zone in Dongshan Bay.</title>
        <authorList>
            <person name="Lin W."/>
        </authorList>
    </citation>
    <scope>NUCLEOTIDE SEQUENCE</scope>
    <source>
        <strain evidence="6">Yzlin-01</strain>
    </source>
</reference>
<dbReference type="EMBL" id="JAJISC010000003">
    <property type="protein sequence ID" value="MCS2609289.1"/>
    <property type="molecule type" value="Genomic_DNA"/>
</dbReference>
<evidence type="ECO:0000256" key="1">
    <source>
        <dbReference type="ARBA" id="ARBA00005495"/>
    </source>
</evidence>
<evidence type="ECO:0000256" key="4">
    <source>
        <dbReference type="ARBA" id="ARBA00023239"/>
    </source>
</evidence>
<dbReference type="PANTHER" id="PTHR33337">
    <property type="entry name" value="GFA DOMAIN-CONTAINING PROTEIN"/>
    <property type="match status" value="1"/>
</dbReference>
<keyword evidence="3" id="KW-0862">Zinc</keyword>
<evidence type="ECO:0000259" key="5">
    <source>
        <dbReference type="PROSITE" id="PS51891"/>
    </source>
</evidence>
<evidence type="ECO:0000256" key="2">
    <source>
        <dbReference type="ARBA" id="ARBA00022723"/>
    </source>
</evidence>